<name>A0A410X0N4_9BACL</name>
<reference evidence="3 4" key="1">
    <citation type="submission" date="2018-01" db="EMBL/GenBank/DDBJ databases">
        <title>The whole genome sequencing and assembly of Paenibacillus chitinolyticus KCCM 41400 strain.</title>
        <authorList>
            <person name="Kim J.-Y."/>
            <person name="Park M.-K."/>
            <person name="Lee Y.-J."/>
            <person name="Yi H."/>
            <person name="Bahn Y.-S."/>
            <person name="Kim J.F."/>
            <person name="Lee D.-W."/>
        </authorList>
    </citation>
    <scope>NUCLEOTIDE SEQUENCE [LARGE SCALE GENOMIC DNA]</scope>
    <source>
        <strain evidence="3 4">KCCM 41400</strain>
    </source>
</reference>
<dbReference type="Proteomes" id="UP001527202">
    <property type="component" value="Unassembled WGS sequence"/>
</dbReference>
<gene>
    <name evidence="2" type="ORF">M5X16_18945</name>
    <name evidence="3" type="ORF">PC41400_22180</name>
</gene>
<dbReference type="KEGG" id="pchi:PC41400_22180"/>
<feature type="domain" description="Polymerase/histidinol phosphatase N-terminal" evidence="1">
    <location>
        <begin position="5"/>
        <end position="70"/>
    </location>
</feature>
<protein>
    <submittedName>
        <fullName evidence="3">PHP domain-containing protein</fullName>
    </submittedName>
</protein>
<dbReference type="Proteomes" id="UP000288943">
    <property type="component" value="Chromosome"/>
</dbReference>
<dbReference type="GO" id="GO:0004534">
    <property type="term" value="F:5'-3' RNA exonuclease activity"/>
    <property type="evidence" value="ECO:0007669"/>
    <property type="project" value="TreeGrafter"/>
</dbReference>
<evidence type="ECO:0000313" key="3">
    <source>
        <dbReference type="EMBL" id="QAV20229.1"/>
    </source>
</evidence>
<dbReference type="EMBL" id="CP026520">
    <property type="protein sequence ID" value="QAV20229.1"/>
    <property type="molecule type" value="Genomic_DNA"/>
</dbReference>
<dbReference type="OrthoDB" id="9804333at2"/>
<dbReference type="SUPFAM" id="SSF89550">
    <property type="entry name" value="PHP domain-like"/>
    <property type="match status" value="1"/>
</dbReference>
<organism evidence="3 4">
    <name type="scientific">Paenibacillus chitinolyticus</name>
    <dbReference type="NCBI Taxonomy" id="79263"/>
    <lineage>
        <taxon>Bacteria</taxon>
        <taxon>Bacillati</taxon>
        <taxon>Bacillota</taxon>
        <taxon>Bacilli</taxon>
        <taxon>Bacillales</taxon>
        <taxon>Paenibacillaceae</taxon>
        <taxon>Paenibacillus</taxon>
    </lineage>
</organism>
<dbReference type="Gene3D" id="1.10.150.650">
    <property type="match status" value="1"/>
</dbReference>
<evidence type="ECO:0000313" key="4">
    <source>
        <dbReference type="Proteomes" id="UP000288943"/>
    </source>
</evidence>
<accession>A0A410X0N4</accession>
<dbReference type="EMBL" id="JAMDMJ010000025">
    <property type="protein sequence ID" value="MCY9597848.1"/>
    <property type="molecule type" value="Genomic_DNA"/>
</dbReference>
<dbReference type="GeneID" id="95377504"/>
<dbReference type="AlphaFoldDB" id="A0A410X0N4"/>
<reference evidence="2 5" key="2">
    <citation type="submission" date="2022-05" db="EMBL/GenBank/DDBJ databases">
        <title>Genome Sequencing of Bee-Associated Microbes.</title>
        <authorList>
            <person name="Dunlap C."/>
        </authorList>
    </citation>
    <scope>NUCLEOTIDE SEQUENCE [LARGE SCALE GENOMIC DNA]</scope>
    <source>
        <strain evidence="2 5">NRRL B-23120</strain>
    </source>
</reference>
<dbReference type="InterPro" id="IPR052018">
    <property type="entry name" value="PHP_domain"/>
</dbReference>
<keyword evidence="5" id="KW-1185">Reference proteome</keyword>
<dbReference type="GO" id="GO:0035312">
    <property type="term" value="F:5'-3' DNA exonuclease activity"/>
    <property type="evidence" value="ECO:0007669"/>
    <property type="project" value="TreeGrafter"/>
</dbReference>
<dbReference type="RefSeq" id="WP_053228761.1">
    <property type="nucleotide sequence ID" value="NZ_CP026520.1"/>
</dbReference>
<evidence type="ECO:0000313" key="5">
    <source>
        <dbReference type="Proteomes" id="UP001527202"/>
    </source>
</evidence>
<dbReference type="Pfam" id="PF02811">
    <property type="entry name" value="PHP"/>
    <property type="match status" value="1"/>
</dbReference>
<dbReference type="CDD" id="cd07438">
    <property type="entry name" value="PHP_HisPPase_AMP"/>
    <property type="match status" value="1"/>
</dbReference>
<sequence>MTQWADLHTHTTASDGTQAPEDNVRLAKEAGLAAVAITDHDTVSGVRAAQLEGRRIGIEVVPGVEISTVAGGQDIHVLGYYIDTESESFLERLEELRNTRNKRNEMMLARLNEMGLAVSMEEVVKHLEAGKSEEDTIGRPHIANVLLAKGYVSSMNEAFEKYLGKGGAAYINPPRIRPVTAIDWIRDAGGVAVLAHPGLYGDEDIVRELIAYGLDGIEVNHADHTPEQEAHYGRLAREHGLIATAGSDFHGVRAGQVFHAPLGSKRTSLETVRKLQERRNNRENS</sequence>
<dbReference type="PANTHER" id="PTHR42924:SF3">
    <property type="entry name" value="POLYMERASE_HISTIDINOL PHOSPHATASE N-TERMINAL DOMAIN-CONTAINING PROTEIN"/>
    <property type="match status" value="1"/>
</dbReference>
<dbReference type="SMART" id="SM00481">
    <property type="entry name" value="POLIIIAc"/>
    <property type="match status" value="1"/>
</dbReference>
<dbReference type="InterPro" id="IPR016195">
    <property type="entry name" value="Pol/histidinol_Pase-like"/>
</dbReference>
<dbReference type="Gene3D" id="3.20.20.140">
    <property type="entry name" value="Metal-dependent hydrolases"/>
    <property type="match status" value="1"/>
</dbReference>
<dbReference type="PANTHER" id="PTHR42924">
    <property type="entry name" value="EXONUCLEASE"/>
    <property type="match status" value="1"/>
</dbReference>
<dbReference type="InterPro" id="IPR004013">
    <property type="entry name" value="PHP_dom"/>
</dbReference>
<evidence type="ECO:0000259" key="1">
    <source>
        <dbReference type="SMART" id="SM00481"/>
    </source>
</evidence>
<dbReference type="InterPro" id="IPR003141">
    <property type="entry name" value="Pol/His_phosphatase_N"/>
</dbReference>
<proteinExistence type="predicted"/>
<evidence type="ECO:0000313" key="2">
    <source>
        <dbReference type="EMBL" id="MCY9597848.1"/>
    </source>
</evidence>